<name>A0ABN7NU87_TIMPD</name>
<evidence type="ECO:0000313" key="2">
    <source>
        <dbReference type="EMBL" id="CAG2059148.1"/>
    </source>
</evidence>
<dbReference type="Gene3D" id="1.10.10.60">
    <property type="entry name" value="Homeodomain-like"/>
    <property type="match status" value="2"/>
</dbReference>
<keyword evidence="3" id="KW-1185">Reference proteome</keyword>
<organism evidence="2 3">
    <name type="scientific">Timema podura</name>
    <name type="common">Walking stick</name>
    <dbReference type="NCBI Taxonomy" id="61482"/>
    <lineage>
        <taxon>Eukaryota</taxon>
        <taxon>Metazoa</taxon>
        <taxon>Ecdysozoa</taxon>
        <taxon>Arthropoda</taxon>
        <taxon>Hexapoda</taxon>
        <taxon>Insecta</taxon>
        <taxon>Pterygota</taxon>
        <taxon>Neoptera</taxon>
        <taxon>Polyneoptera</taxon>
        <taxon>Phasmatodea</taxon>
        <taxon>Timematodea</taxon>
        <taxon>Timematoidea</taxon>
        <taxon>Timematidae</taxon>
        <taxon>Timema</taxon>
    </lineage>
</organism>
<evidence type="ECO:0000259" key="1">
    <source>
        <dbReference type="Pfam" id="PF13837"/>
    </source>
</evidence>
<feature type="non-terminal residue" evidence="2">
    <location>
        <position position="613"/>
    </location>
</feature>
<dbReference type="PANTHER" id="PTHR47595">
    <property type="entry name" value="HEAT SHOCK 70 KDA PROTEIN 14"/>
    <property type="match status" value="1"/>
</dbReference>
<dbReference type="PANTHER" id="PTHR47595:SF1">
    <property type="entry name" value="MYB_SANT-LIKE DNA-BINDING DOMAIN-CONTAINING PROTEIN"/>
    <property type="match status" value="1"/>
</dbReference>
<evidence type="ECO:0000313" key="3">
    <source>
        <dbReference type="Proteomes" id="UP001153148"/>
    </source>
</evidence>
<feature type="domain" description="Myb/SANT-like DNA-binding" evidence="1">
    <location>
        <begin position="365"/>
        <end position="451"/>
    </location>
</feature>
<comment type="caution">
    <text evidence="2">The sequence shown here is derived from an EMBL/GenBank/DDBJ whole genome shotgun (WGS) entry which is preliminary data.</text>
</comment>
<sequence length="613" mass="70976">MQYVKLILDWNADDVEIESPFGDRRVLSAALAVGWTADDGEIKVKILVICSKGAKVEVHKEDEDVNYSVTEVTLNEETGHLMAGDEEIGYEILEGEMEEGETTIGTMLLSDGESYSTRGSSEQDYNDGNLGETSETLKLTWTRGVIRILIEEYRKLWHLFLDPHNKQKNVWMKLARNMAKHGYLLTWDMCNRKWRNLRRTFKCIHEKQKYSLPSRGHWEFYETLKDFFLVDRHPKLKTHPRDTAQFLFKPRHSFADIVDVPTSEGGSIVTYPDMIIHEDSNLQTTGNTYFLNTTESQADNIHLAAVDKTKSCDSIPPWLHIFMDQIRSDDAERLGALQEMHEEVVDMEKRKCAVLQTLLNVERLFWTERNTKSLIQEYMKLLKLFRDPRCKQKDLWSKVSKNMRQNGVDVTANMCDRKWRNLKQAFKSNYYKTLKCPSTVIKWVFYDDMLKILDPKKYKPGQRKSCTIPLLSASKNNQALPKTIVLGSKLGENHFVFPFEQNVNQQTENNVNSSSPLINNMNIVKSEKQDDSYQQVLICDDGYFVNDDSIVYQVEGSEAVNCVVDPISGQLADNSTSQTEEIPVWFQNFIEQYRIDEDNKLAAMKKMHSELME</sequence>
<protein>
    <recommendedName>
        <fullName evidence="1">Myb/SANT-like DNA-binding domain-containing protein</fullName>
    </recommendedName>
</protein>
<proteinExistence type="predicted"/>
<dbReference type="Proteomes" id="UP001153148">
    <property type="component" value="Unassembled WGS sequence"/>
</dbReference>
<gene>
    <name evidence="2" type="ORF">TPAB3V08_LOCUS6114</name>
</gene>
<dbReference type="InterPro" id="IPR044822">
    <property type="entry name" value="Myb_DNA-bind_4"/>
</dbReference>
<dbReference type="EMBL" id="CAJPIN010008804">
    <property type="protein sequence ID" value="CAG2059148.1"/>
    <property type="molecule type" value="Genomic_DNA"/>
</dbReference>
<reference evidence="2" key="1">
    <citation type="submission" date="2021-03" db="EMBL/GenBank/DDBJ databases">
        <authorList>
            <person name="Tran Van P."/>
        </authorList>
    </citation>
    <scope>NUCLEOTIDE SEQUENCE</scope>
</reference>
<feature type="domain" description="Myb/SANT-like DNA-binding" evidence="1">
    <location>
        <begin position="140"/>
        <end position="226"/>
    </location>
</feature>
<dbReference type="Pfam" id="PF13837">
    <property type="entry name" value="Myb_DNA-bind_4"/>
    <property type="match status" value="2"/>
</dbReference>
<accession>A0ABN7NU87</accession>